<evidence type="ECO:0000313" key="2">
    <source>
        <dbReference type="Proteomes" id="UP000298663"/>
    </source>
</evidence>
<gene>
    <name evidence="1" type="ORF">L596_028420</name>
</gene>
<sequence>MEWTMEWSGFSLTHRFCPWRSERETGRRTAENLLLLPSGCGRKTSDSREAPPGPRVFKSQDCVAQGSTKVVDAVCGDGSVPTLEANSIIRFSSLGFAEPNHQRILHLRAHQPGRAGLDSDQWRPEQHHQRKPVVLQQQLVQVPQAVHPGMFSIPLDFHLQALFGGRMTDAVKYNDTVNTVEVPSDNRRGFRYNVRNVPYMTTPIGDRSTSSAHCSGLSLLF</sequence>
<keyword evidence="2" id="KW-1185">Reference proteome</keyword>
<dbReference type="Proteomes" id="UP000298663">
    <property type="component" value="Unassembled WGS sequence"/>
</dbReference>
<dbReference type="AlphaFoldDB" id="A0A4V5ZXW2"/>
<proteinExistence type="predicted"/>
<reference evidence="1 2" key="1">
    <citation type="journal article" date="2015" name="Genome Biol.">
        <title>Comparative genomics of Steinernema reveals deeply conserved gene regulatory networks.</title>
        <authorList>
            <person name="Dillman A.R."/>
            <person name="Macchietto M."/>
            <person name="Porter C.F."/>
            <person name="Rogers A."/>
            <person name="Williams B."/>
            <person name="Antoshechkin I."/>
            <person name="Lee M.M."/>
            <person name="Goodwin Z."/>
            <person name="Lu X."/>
            <person name="Lewis E.E."/>
            <person name="Goodrich-Blair H."/>
            <person name="Stock S.P."/>
            <person name="Adams B.J."/>
            <person name="Sternberg P.W."/>
            <person name="Mortazavi A."/>
        </authorList>
    </citation>
    <scope>NUCLEOTIDE SEQUENCE [LARGE SCALE GENOMIC DNA]</scope>
    <source>
        <strain evidence="1 2">ALL</strain>
    </source>
</reference>
<accession>A0A4V5ZXW2</accession>
<organism evidence="1 2">
    <name type="scientific">Steinernema carpocapsae</name>
    <name type="common">Entomopathogenic nematode</name>
    <dbReference type="NCBI Taxonomy" id="34508"/>
    <lineage>
        <taxon>Eukaryota</taxon>
        <taxon>Metazoa</taxon>
        <taxon>Ecdysozoa</taxon>
        <taxon>Nematoda</taxon>
        <taxon>Chromadorea</taxon>
        <taxon>Rhabditida</taxon>
        <taxon>Tylenchina</taxon>
        <taxon>Panagrolaimomorpha</taxon>
        <taxon>Strongyloidoidea</taxon>
        <taxon>Steinernematidae</taxon>
        <taxon>Steinernema</taxon>
    </lineage>
</organism>
<dbReference type="EMBL" id="AZBU02000011">
    <property type="protein sequence ID" value="TKR61295.1"/>
    <property type="molecule type" value="Genomic_DNA"/>
</dbReference>
<reference evidence="1 2" key="2">
    <citation type="journal article" date="2019" name="G3 (Bethesda)">
        <title>Hybrid Assembly of the Genome of the Entomopathogenic Nematode Steinernema carpocapsae Identifies the X-Chromosome.</title>
        <authorList>
            <person name="Serra L."/>
            <person name="Macchietto M."/>
            <person name="Macias-Munoz A."/>
            <person name="McGill C.J."/>
            <person name="Rodriguez I.M."/>
            <person name="Rodriguez B."/>
            <person name="Murad R."/>
            <person name="Mortazavi A."/>
        </authorList>
    </citation>
    <scope>NUCLEOTIDE SEQUENCE [LARGE SCALE GENOMIC DNA]</scope>
    <source>
        <strain evidence="1 2">ALL</strain>
    </source>
</reference>
<name>A0A4V5ZXW2_STECR</name>
<protein>
    <submittedName>
        <fullName evidence="1">Uncharacterized protein</fullName>
    </submittedName>
</protein>
<evidence type="ECO:0000313" key="1">
    <source>
        <dbReference type="EMBL" id="TKR61295.1"/>
    </source>
</evidence>
<comment type="caution">
    <text evidence="1">The sequence shown here is derived from an EMBL/GenBank/DDBJ whole genome shotgun (WGS) entry which is preliminary data.</text>
</comment>